<proteinExistence type="predicted"/>
<dbReference type="AlphaFoldDB" id="A0A291QCC6"/>
<evidence type="ECO:0000256" key="3">
    <source>
        <dbReference type="ARBA" id="ARBA00022475"/>
    </source>
</evidence>
<dbReference type="Pfam" id="PF07690">
    <property type="entry name" value="MFS_1"/>
    <property type="match status" value="1"/>
</dbReference>
<feature type="region of interest" description="Disordered" evidence="8">
    <location>
        <begin position="508"/>
        <end position="529"/>
    </location>
</feature>
<evidence type="ECO:0000313" key="11">
    <source>
        <dbReference type="EMBL" id="ATL29105.1"/>
    </source>
</evidence>
<evidence type="ECO:0000256" key="6">
    <source>
        <dbReference type="ARBA" id="ARBA00023136"/>
    </source>
</evidence>
<evidence type="ECO:0000256" key="9">
    <source>
        <dbReference type="SAM" id="Phobius"/>
    </source>
</evidence>
<feature type="transmembrane region" description="Helical" evidence="9">
    <location>
        <begin position="233"/>
        <end position="252"/>
    </location>
</feature>
<keyword evidence="5 9" id="KW-1133">Transmembrane helix</keyword>
<comment type="subcellular location">
    <subcellularLocation>
        <location evidence="1">Cell membrane</location>
        <topology evidence="1">Multi-pass membrane protein</topology>
    </subcellularLocation>
</comment>
<dbReference type="GO" id="GO:0046677">
    <property type="term" value="P:response to antibiotic"/>
    <property type="evidence" value="ECO:0007669"/>
    <property type="project" value="UniProtKB-KW"/>
</dbReference>
<sequence length="529" mass="55032">MAVDAPARQGPSPYRTLPALCVPLALTMLQSTVLSTALPDIQDDLNGGIQDIQWVISGYSLAFAALMLTGGACGDRFGRKKTFLTGLAVFLGGAVFSALAGSVWVLVAAQAVLGVGAALLMPNTLSIIRHVFTDSGERGTAIGIWAAVAGAAVAFGPVVGGPLVENFGWEGIFWMYVPIAVLGFVLAVRMVPESSNPERRLDPAGLVLSVAAMSAIVYATIEGGSRGWSDRLVVGTYLAGGVLLIVFVITELRVREPMLDLSFFRDRVFTGSVIAGFVLYFGLFAITYFLMLWLQTVLGWSAVGAGLAILPGMLLAMVSAPLAGWMTSKVGGAIPLGLGILFASLTMFGASLYGADARYAEYWWVVLLVGLGIGLTLTPISTLVMMRVPAARSGMASGASNATRQLGSVFGVAVLGTLLTTRMTDSVRDRLIDAHVPAAAREEVLRGVEAGGAQSAGGGGSARITALVNDGFVDGLHLAERVGGALLLVTAVAVYFLVRGRDRDDIETELTERTGTEGSGSAGQVAGRL</sequence>
<feature type="transmembrane region" description="Helical" evidence="9">
    <location>
        <begin position="82"/>
        <end position="101"/>
    </location>
</feature>
<feature type="transmembrane region" description="Helical" evidence="9">
    <location>
        <begin position="330"/>
        <end position="350"/>
    </location>
</feature>
<dbReference type="EMBL" id="CP022685">
    <property type="protein sequence ID" value="ATL29105.1"/>
    <property type="molecule type" value="Genomic_DNA"/>
</dbReference>
<evidence type="ECO:0000313" key="12">
    <source>
        <dbReference type="Proteomes" id="UP000221011"/>
    </source>
</evidence>
<evidence type="ECO:0000256" key="1">
    <source>
        <dbReference type="ARBA" id="ARBA00004651"/>
    </source>
</evidence>
<dbReference type="InterPro" id="IPR036259">
    <property type="entry name" value="MFS_trans_sf"/>
</dbReference>
<evidence type="ECO:0000259" key="10">
    <source>
        <dbReference type="PROSITE" id="PS50850"/>
    </source>
</evidence>
<feature type="domain" description="Major facilitator superfamily (MFS) profile" evidence="10">
    <location>
        <begin position="16"/>
        <end position="502"/>
    </location>
</feature>
<feature type="transmembrane region" description="Helical" evidence="9">
    <location>
        <begin position="362"/>
        <end position="385"/>
    </location>
</feature>
<keyword evidence="2" id="KW-0813">Transport</keyword>
<dbReference type="PANTHER" id="PTHR42718">
    <property type="entry name" value="MAJOR FACILITATOR SUPERFAMILY MULTIDRUG TRANSPORTER MFSC"/>
    <property type="match status" value="1"/>
</dbReference>
<dbReference type="InterPro" id="IPR004638">
    <property type="entry name" value="EmrB-like"/>
</dbReference>
<evidence type="ECO:0000256" key="4">
    <source>
        <dbReference type="ARBA" id="ARBA00022692"/>
    </source>
</evidence>
<dbReference type="NCBIfam" id="TIGR00711">
    <property type="entry name" value="efflux_EmrB"/>
    <property type="match status" value="1"/>
</dbReference>
<gene>
    <name evidence="11" type="ORF">KY5_4087c</name>
</gene>
<evidence type="ECO:0000256" key="7">
    <source>
        <dbReference type="ARBA" id="ARBA00023251"/>
    </source>
</evidence>
<name>A0A291QCC6_9ACTN</name>
<feature type="transmembrane region" description="Helical" evidence="9">
    <location>
        <begin position="51"/>
        <end position="70"/>
    </location>
</feature>
<dbReference type="Proteomes" id="UP000221011">
    <property type="component" value="Chromosome"/>
</dbReference>
<organism evidence="11 12">
    <name type="scientific">Streptomyces formicae</name>
    <dbReference type="NCBI Taxonomy" id="1616117"/>
    <lineage>
        <taxon>Bacteria</taxon>
        <taxon>Bacillati</taxon>
        <taxon>Actinomycetota</taxon>
        <taxon>Actinomycetes</taxon>
        <taxon>Kitasatosporales</taxon>
        <taxon>Streptomycetaceae</taxon>
        <taxon>Streptomyces</taxon>
    </lineage>
</organism>
<keyword evidence="7" id="KW-0046">Antibiotic resistance</keyword>
<feature type="transmembrane region" description="Helical" evidence="9">
    <location>
        <begin position="273"/>
        <end position="291"/>
    </location>
</feature>
<protein>
    <submittedName>
        <fullName evidence="11">Putative transmembrane efflux protein</fullName>
    </submittedName>
</protein>
<feature type="transmembrane region" description="Helical" evidence="9">
    <location>
        <begin position="478"/>
        <end position="498"/>
    </location>
</feature>
<dbReference type="CDD" id="cd17321">
    <property type="entry name" value="MFS_MMR_MDR_like"/>
    <property type="match status" value="1"/>
</dbReference>
<feature type="transmembrane region" description="Helical" evidence="9">
    <location>
        <begin position="140"/>
        <end position="160"/>
    </location>
</feature>
<dbReference type="Gene3D" id="1.20.1250.20">
    <property type="entry name" value="MFS general substrate transporter like domains"/>
    <property type="match status" value="1"/>
</dbReference>
<keyword evidence="4 9" id="KW-0812">Transmembrane</keyword>
<dbReference type="InterPro" id="IPR011701">
    <property type="entry name" value="MFS"/>
</dbReference>
<keyword evidence="6 9" id="KW-0472">Membrane</keyword>
<evidence type="ECO:0000256" key="8">
    <source>
        <dbReference type="SAM" id="MobiDB-lite"/>
    </source>
</evidence>
<dbReference type="PANTHER" id="PTHR42718:SF42">
    <property type="entry name" value="EXPORT PROTEIN"/>
    <property type="match status" value="1"/>
</dbReference>
<dbReference type="GO" id="GO:0022857">
    <property type="term" value="F:transmembrane transporter activity"/>
    <property type="evidence" value="ECO:0007669"/>
    <property type="project" value="InterPro"/>
</dbReference>
<dbReference type="InterPro" id="IPR020846">
    <property type="entry name" value="MFS_dom"/>
</dbReference>
<dbReference type="SUPFAM" id="SSF103473">
    <property type="entry name" value="MFS general substrate transporter"/>
    <property type="match status" value="1"/>
</dbReference>
<dbReference type="Gene3D" id="1.20.1720.10">
    <property type="entry name" value="Multidrug resistance protein D"/>
    <property type="match status" value="1"/>
</dbReference>
<dbReference type="PRINTS" id="PR01036">
    <property type="entry name" value="TCRTETB"/>
</dbReference>
<reference evidence="11 12" key="1">
    <citation type="submission" date="2017-08" db="EMBL/GenBank/DDBJ databases">
        <title>Complete Genome Sequence of Streptomyces formicae KY5, the formicamycin producer.</title>
        <authorList>
            <person name="Holmes N.A."/>
            <person name="Devine R."/>
            <person name="Qin Z."/>
            <person name="Seipke R.F."/>
            <person name="Wilkinson B."/>
            <person name="Hutchings M.I."/>
        </authorList>
    </citation>
    <scope>NUCLEOTIDE SEQUENCE [LARGE SCALE GENOMIC DNA]</scope>
    <source>
        <strain evidence="11 12">KY5</strain>
    </source>
</reference>
<dbReference type="KEGG" id="sfk:KY5_4087c"/>
<feature type="transmembrane region" description="Helical" evidence="9">
    <location>
        <begin position="297"/>
        <end position="318"/>
    </location>
</feature>
<dbReference type="GO" id="GO:0005886">
    <property type="term" value="C:plasma membrane"/>
    <property type="evidence" value="ECO:0007669"/>
    <property type="project" value="UniProtKB-SubCell"/>
</dbReference>
<keyword evidence="12" id="KW-1185">Reference proteome</keyword>
<dbReference type="RefSeq" id="WP_098243657.1">
    <property type="nucleotide sequence ID" value="NZ_CP022685.1"/>
</dbReference>
<feature type="transmembrane region" description="Helical" evidence="9">
    <location>
        <begin position="172"/>
        <end position="191"/>
    </location>
</feature>
<evidence type="ECO:0000256" key="5">
    <source>
        <dbReference type="ARBA" id="ARBA00022989"/>
    </source>
</evidence>
<evidence type="ECO:0000256" key="2">
    <source>
        <dbReference type="ARBA" id="ARBA00022448"/>
    </source>
</evidence>
<keyword evidence="3" id="KW-1003">Cell membrane</keyword>
<feature type="transmembrane region" description="Helical" evidence="9">
    <location>
        <begin position="203"/>
        <end position="221"/>
    </location>
</feature>
<dbReference type="PROSITE" id="PS50850">
    <property type="entry name" value="MFS"/>
    <property type="match status" value="1"/>
</dbReference>
<accession>A0A291QCC6</accession>